<dbReference type="RefSeq" id="WP_180914867.1">
    <property type="nucleotide sequence ID" value="NZ_CP059165.1"/>
</dbReference>
<dbReference type="GO" id="GO:0016757">
    <property type="term" value="F:glycosyltransferase activity"/>
    <property type="evidence" value="ECO:0007669"/>
    <property type="project" value="UniProtKB-KW"/>
</dbReference>
<dbReference type="Pfam" id="PF13439">
    <property type="entry name" value="Glyco_transf_4"/>
    <property type="match status" value="1"/>
</dbReference>
<dbReference type="PANTHER" id="PTHR45947:SF3">
    <property type="entry name" value="SULFOQUINOVOSYL TRANSFERASE SQD2"/>
    <property type="match status" value="1"/>
</dbReference>
<sequence length="387" mass="41776">MRVAMMTREYPPEVYGGAGVHVTELVSQLRKLCAVDVHCMGVPRPGAITHQPDPRLRSANTALSTLSTDLVMADAASAATVVHSHTWYTGMAGHLAKLLYGVPHVLTAHSLEPMRPWKAEQLGGGYQVSSWVEHTAVLAADAVIAVSSGMRDDILRVYPTLDPNLVHVIRNGIDTNTWHPAGAVRTGSVLQALGVDPTRPIVAFVGRITRQKGVSHLVAAAHQFNPDIQLVLCAGAPDTLEIAEEVRSAVAKLERARTGVFWVRDMLHKTQLREILSAATVFICPSIYEPLGIVNLEAMACSTAVVASDVGGIPEVVVDGVTGSLVHYDAEFPDAFEARLAEAVNALVADPVKAHQYGRAGRQRCIDEFSWAHIAEQTLDIYRKVCE</sequence>
<dbReference type="KEGG" id="mgor:H0P51_21380"/>
<dbReference type="GO" id="GO:0009250">
    <property type="term" value="P:glucan biosynthetic process"/>
    <property type="evidence" value="ECO:0007669"/>
    <property type="project" value="InterPro"/>
</dbReference>
<name>A0A7D6E1E1_9MYCO</name>
<dbReference type="PANTHER" id="PTHR45947">
    <property type="entry name" value="SULFOQUINOVOSYL TRANSFERASE SQD2"/>
    <property type="match status" value="1"/>
</dbReference>
<protein>
    <submittedName>
        <fullName evidence="5">Glycogen synthase</fullName>
    </submittedName>
</protein>
<gene>
    <name evidence="5" type="primary">glgA</name>
    <name evidence="5" type="ORF">H0P51_21380</name>
</gene>
<proteinExistence type="predicted"/>
<dbReference type="GO" id="GO:1903509">
    <property type="term" value="P:liposaccharide metabolic process"/>
    <property type="evidence" value="ECO:0007669"/>
    <property type="project" value="UniProtKB-ARBA"/>
</dbReference>
<evidence type="ECO:0000313" key="5">
    <source>
        <dbReference type="EMBL" id="QLL06286.1"/>
    </source>
</evidence>
<dbReference type="SUPFAM" id="SSF53756">
    <property type="entry name" value="UDP-Glycosyltransferase/glycogen phosphorylase"/>
    <property type="match status" value="1"/>
</dbReference>
<organism evidence="5 6">
    <name type="scientific">Mycobacterium vicinigordonae</name>
    <dbReference type="NCBI Taxonomy" id="1719132"/>
    <lineage>
        <taxon>Bacteria</taxon>
        <taxon>Bacillati</taxon>
        <taxon>Actinomycetota</taxon>
        <taxon>Actinomycetes</taxon>
        <taxon>Mycobacteriales</taxon>
        <taxon>Mycobacteriaceae</taxon>
        <taxon>Mycobacterium</taxon>
    </lineage>
</organism>
<keyword evidence="6" id="KW-1185">Reference proteome</keyword>
<evidence type="ECO:0000259" key="3">
    <source>
        <dbReference type="Pfam" id="PF00534"/>
    </source>
</evidence>
<evidence type="ECO:0000313" key="6">
    <source>
        <dbReference type="Proteomes" id="UP000510682"/>
    </source>
</evidence>
<dbReference type="InterPro" id="IPR050194">
    <property type="entry name" value="Glycosyltransferase_grp1"/>
</dbReference>
<dbReference type="CDD" id="cd03801">
    <property type="entry name" value="GT4_PimA-like"/>
    <property type="match status" value="1"/>
</dbReference>
<evidence type="ECO:0000256" key="2">
    <source>
        <dbReference type="ARBA" id="ARBA00022679"/>
    </source>
</evidence>
<evidence type="ECO:0000259" key="4">
    <source>
        <dbReference type="Pfam" id="PF13439"/>
    </source>
</evidence>
<dbReference type="Gene3D" id="3.40.50.2000">
    <property type="entry name" value="Glycogen Phosphorylase B"/>
    <property type="match status" value="2"/>
</dbReference>
<dbReference type="Pfam" id="PF00534">
    <property type="entry name" value="Glycos_transf_1"/>
    <property type="match status" value="1"/>
</dbReference>
<reference evidence="6" key="3">
    <citation type="submission" date="2023-07" db="EMBL/GenBank/DDBJ databases">
        <title>Description of Mycobacterium gordonae subsp. intergordonae subsp.nov. and Mycobacterium gordonae subsp. gordonae subsp. nov.</title>
        <authorList>
            <person name="Huang H."/>
        </authorList>
    </citation>
    <scope>NUCLEOTIDE SEQUENCE [LARGE SCALE GENOMIC DNA]</scope>
    <source>
        <strain evidence="6">24</strain>
    </source>
</reference>
<dbReference type="EMBL" id="CP059165">
    <property type="protein sequence ID" value="QLL06286.1"/>
    <property type="molecule type" value="Genomic_DNA"/>
</dbReference>
<dbReference type="AlphaFoldDB" id="A0A7D6E1E1"/>
<evidence type="ECO:0000256" key="1">
    <source>
        <dbReference type="ARBA" id="ARBA00022676"/>
    </source>
</evidence>
<reference evidence="6" key="1">
    <citation type="submission" date="2020-07" db="EMBL/GenBank/DDBJ databases">
        <title>Description of Mycobacterium gordonae subsp. intergordonae subsp.nov. and Mycobacterium gordonae subsp. gordonae subsp. nov.</title>
        <authorList>
            <person name="Yu X."/>
        </authorList>
    </citation>
    <scope>NUCLEOTIDE SEQUENCE [LARGE SCALE GENOMIC DNA]</scope>
    <source>
        <strain evidence="6">24</strain>
    </source>
</reference>
<feature type="domain" description="Glycosyl transferase family 1" evidence="3">
    <location>
        <begin position="192"/>
        <end position="364"/>
    </location>
</feature>
<dbReference type="GO" id="GO:0008610">
    <property type="term" value="P:lipid biosynthetic process"/>
    <property type="evidence" value="ECO:0007669"/>
    <property type="project" value="UniProtKB-ARBA"/>
</dbReference>
<dbReference type="InterPro" id="IPR011875">
    <property type="entry name" value="M1P_synthase"/>
</dbReference>
<feature type="domain" description="Glycosyltransferase subfamily 4-like N-terminal" evidence="4">
    <location>
        <begin position="15"/>
        <end position="176"/>
    </location>
</feature>
<accession>A0A7D6E1E1</accession>
<dbReference type="InterPro" id="IPR001296">
    <property type="entry name" value="Glyco_trans_1"/>
</dbReference>
<dbReference type="InterPro" id="IPR028098">
    <property type="entry name" value="Glyco_trans_4-like_N"/>
</dbReference>
<dbReference type="GO" id="GO:1901137">
    <property type="term" value="P:carbohydrate derivative biosynthetic process"/>
    <property type="evidence" value="ECO:0007669"/>
    <property type="project" value="UniProtKB-ARBA"/>
</dbReference>
<dbReference type="Proteomes" id="UP000510682">
    <property type="component" value="Chromosome"/>
</dbReference>
<keyword evidence="1" id="KW-0328">Glycosyltransferase</keyword>
<dbReference type="NCBIfam" id="TIGR02149">
    <property type="entry name" value="glgA_Coryne"/>
    <property type="match status" value="1"/>
</dbReference>
<reference evidence="5 6" key="2">
    <citation type="submission" date="2020-07" db="EMBL/GenBank/DDBJ databases">
        <authorList>
            <person name="Yu X."/>
        </authorList>
    </citation>
    <scope>NUCLEOTIDE SEQUENCE [LARGE SCALE GENOMIC DNA]</scope>
    <source>
        <strain evidence="6">24</strain>
    </source>
</reference>
<keyword evidence="2" id="KW-0808">Transferase</keyword>